<dbReference type="AlphaFoldDB" id="A0A2P6PZ48"/>
<reference evidence="1 2" key="1">
    <citation type="journal article" date="2018" name="Nat. Genet.">
        <title>The Rosa genome provides new insights in the design of modern roses.</title>
        <authorList>
            <person name="Bendahmane M."/>
        </authorList>
    </citation>
    <scope>NUCLEOTIDE SEQUENCE [LARGE SCALE GENOMIC DNA]</scope>
    <source>
        <strain evidence="2">cv. Old Blush</strain>
    </source>
</reference>
<comment type="caution">
    <text evidence="1">The sequence shown here is derived from an EMBL/GenBank/DDBJ whole genome shotgun (WGS) entry which is preliminary data.</text>
</comment>
<dbReference type="Gramene" id="PRQ27217">
    <property type="protein sequence ID" value="PRQ27217"/>
    <property type="gene ID" value="RchiOBHm_Chr6g0302981"/>
</dbReference>
<organism evidence="1 2">
    <name type="scientific">Rosa chinensis</name>
    <name type="common">China rose</name>
    <dbReference type="NCBI Taxonomy" id="74649"/>
    <lineage>
        <taxon>Eukaryota</taxon>
        <taxon>Viridiplantae</taxon>
        <taxon>Streptophyta</taxon>
        <taxon>Embryophyta</taxon>
        <taxon>Tracheophyta</taxon>
        <taxon>Spermatophyta</taxon>
        <taxon>Magnoliopsida</taxon>
        <taxon>eudicotyledons</taxon>
        <taxon>Gunneridae</taxon>
        <taxon>Pentapetalae</taxon>
        <taxon>rosids</taxon>
        <taxon>fabids</taxon>
        <taxon>Rosales</taxon>
        <taxon>Rosaceae</taxon>
        <taxon>Rosoideae</taxon>
        <taxon>Rosoideae incertae sedis</taxon>
        <taxon>Rosa</taxon>
    </lineage>
</organism>
<accession>A0A2P6PZ48</accession>
<protein>
    <submittedName>
        <fullName evidence="1">Uncharacterized protein</fullName>
    </submittedName>
</protein>
<evidence type="ECO:0000313" key="1">
    <source>
        <dbReference type="EMBL" id="PRQ27217.1"/>
    </source>
</evidence>
<evidence type="ECO:0000313" key="2">
    <source>
        <dbReference type="Proteomes" id="UP000238479"/>
    </source>
</evidence>
<dbReference type="EMBL" id="PDCK01000044">
    <property type="protein sequence ID" value="PRQ27217.1"/>
    <property type="molecule type" value="Genomic_DNA"/>
</dbReference>
<dbReference type="Proteomes" id="UP000238479">
    <property type="component" value="Chromosome 6"/>
</dbReference>
<proteinExistence type="predicted"/>
<gene>
    <name evidence="1" type="ORF">RchiOBHm_Chr6g0302981</name>
</gene>
<name>A0A2P6PZ48_ROSCH</name>
<sequence>MPAEWGWLQGVKEKNISRICFKLYFQTQNRHRSKEGCKVEGCYATFISRPAVLVY</sequence>
<keyword evidence="2" id="KW-1185">Reference proteome</keyword>